<name>A0AAQ3NKR5_VIGMU</name>
<protein>
    <submittedName>
        <fullName evidence="1">Uncharacterized protein</fullName>
    </submittedName>
</protein>
<proteinExistence type="predicted"/>
<dbReference type="AlphaFoldDB" id="A0AAQ3NKR5"/>
<sequence>MHIKDWNCCRPNESPTKARVLFCILKAQKLSSIDHLFIDFFSVEPKNKPVKKLNVDEKVQGYLFSKSEEIYKGEKKGIEKNISLAIMSKHNAQKYKIIHALNQS</sequence>
<keyword evidence="2" id="KW-1185">Reference proteome</keyword>
<evidence type="ECO:0000313" key="1">
    <source>
        <dbReference type="EMBL" id="WVZ10267.1"/>
    </source>
</evidence>
<evidence type="ECO:0000313" key="2">
    <source>
        <dbReference type="Proteomes" id="UP001374535"/>
    </source>
</evidence>
<gene>
    <name evidence="1" type="ORF">V8G54_014797</name>
</gene>
<dbReference type="Proteomes" id="UP001374535">
    <property type="component" value="Chromosome 5"/>
</dbReference>
<dbReference type="EMBL" id="CP144696">
    <property type="protein sequence ID" value="WVZ10267.1"/>
    <property type="molecule type" value="Genomic_DNA"/>
</dbReference>
<accession>A0AAQ3NKR5</accession>
<reference evidence="1 2" key="1">
    <citation type="journal article" date="2023" name="Life. Sci Alliance">
        <title>Evolutionary insights into 3D genome organization and epigenetic landscape of Vigna mungo.</title>
        <authorList>
            <person name="Junaid A."/>
            <person name="Singh B."/>
            <person name="Bhatia S."/>
        </authorList>
    </citation>
    <scope>NUCLEOTIDE SEQUENCE [LARGE SCALE GENOMIC DNA]</scope>
    <source>
        <strain evidence="1">Urdbean</strain>
    </source>
</reference>
<organism evidence="1 2">
    <name type="scientific">Vigna mungo</name>
    <name type="common">Black gram</name>
    <name type="synonym">Phaseolus mungo</name>
    <dbReference type="NCBI Taxonomy" id="3915"/>
    <lineage>
        <taxon>Eukaryota</taxon>
        <taxon>Viridiplantae</taxon>
        <taxon>Streptophyta</taxon>
        <taxon>Embryophyta</taxon>
        <taxon>Tracheophyta</taxon>
        <taxon>Spermatophyta</taxon>
        <taxon>Magnoliopsida</taxon>
        <taxon>eudicotyledons</taxon>
        <taxon>Gunneridae</taxon>
        <taxon>Pentapetalae</taxon>
        <taxon>rosids</taxon>
        <taxon>fabids</taxon>
        <taxon>Fabales</taxon>
        <taxon>Fabaceae</taxon>
        <taxon>Papilionoideae</taxon>
        <taxon>50 kb inversion clade</taxon>
        <taxon>NPAAA clade</taxon>
        <taxon>indigoferoid/millettioid clade</taxon>
        <taxon>Phaseoleae</taxon>
        <taxon>Vigna</taxon>
    </lineage>
</organism>